<name>A0AAW2GC90_9HYME</name>
<organism evidence="1 2">
    <name type="scientific">Cardiocondyla obscurior</name>
    <dbReference type="NCBI Taxonomy" id="286306"/>
    <lineage>
        <taxon>Eukaryota</taxon>
        <taxon>Metazoa</taxon>
        <taxon>Ecdysozoa</taxon>
        <taxon>Arthropoda</taxon>
        <taxon>Hexapoda</taxon>
        <taxon>Insecta</taxon>
        <taxon>Pterygota</taxon>
        <taxon>Neoptera</taxon>
        <taxon>Endopterygota</taxon>
        <taxon>Hymenoptera</taxon>
        <taxon>Apocrita</taxon>
        <taxon>Aculeata</taxon>
        <taxon>Formicoidea</taxon>
        <taxon>Formicidae</taxon>
        <taxon>Myrmicinae</taxon>
        <taxon>Cardiocondyla</taxon>
    </lineage>
</organism>
<dbReference type="Proteomes" id="UP001430953">
    <property type="component" value="Unassembled WGS sequence"/>
</dbReference>
<comment type="caution">
    <text evidence="1">The sequence shown here is derived from an EMBL/GenBank/DDBJ whole genome shotgun (WGS) entry which is preliminary data.</text>
</comment>
<reference evidence="1 2" key="1">
    <citation type="submission" date="2023-03" db="EMBL/GenBank/DDBJ databases">
        <title>High recombination rates correlate with genetic variation in Cardiocondyla obscurior ants.</title>
        <authorList>
            <person name="Errbii M."/>
        </authorList>
    </citation>
    <scope>NUCLEOTIDE SEQUENCE [LARGE SCALE GENOMIC DNA]</scope>
    <source>
        <strain evidence="1">Alpha-2009</strain>
        <tissue evidence="1">Whole body</tissue>
    </source>
</reference>
<accession>A0AAW2GC90</accession>
<evidence type="ECO:0008006" key="3">
    <source>
        <dbReference type="Google" id="ProtNLM"/>
    </source>
</evidence>
<evidence type="ECO:0000313" key="2">
    <source>
        <dbReference type="Proteomes" id="UP001430953"/>
    </source>
</evidence>
<evidence type="ECO:0000313" key="1">
    <source>
        <dbReference type="EMBL" id="KAL0124499.1"/>
    </source>
</evidence>
<gene>
    <name evidence="1" type="ORF">PUN28_006386</name>
</gene>
<dbReference type="AlphaFoldDB" id="A0AAW2GC90"/>
<dbReference type="EMBL" id="JADYXP020000005">
    <property type="protein sequence ID" value="KAL0124499.1"/>
    <property type="molecule type" value="Genomic_DNA"/>
</dbReference>
<proteinExistence type="predicted"/>
<protein>
    <recommendedName>
        <fullName evidence="3">Ribosomal protein L2</fullName>
    </recommendedName>
</protein>
<keyword evidence="2" id="KW-1185">Reference proteome</keyword>
<sequence length="50" mass="5387">MILRTHAQLCTHATAMSAISMRAKTGAAQNGLAGKRRGSFRGINLYNVIK</sequence>